<sequence length="115" mass="13495">METNLSAQLLQWISDNFKTSFFINYEQVNMEDTFGTVMLRNLMGRGCELLGVDACRSLETQKQRFLLTGWNGDESLEMMQVYKRLPQADIQRIQKLEFMDDVEVISQLFQHYAIT</sequence>
<name>A0ABM1E6U1_PRICU</name>
<keyword evidence="1" id="KW-0949">S-adenosyl-L-methionine</keyword>
<keyword evidence="2" id="KW-1185">Reference proteome</keyword>
<dbReference type="PANTHER" id="PTHR13600">
    <property type="entry name" value="LEUCINE CARBOXYL METHYLTRANSFERASE"/>
    <property type="match status" value="1"/>
</dbReference>
<dbReference type="GeneID" id="106809361"/>
<dbReference type="InterPro" id="IPR016651">
    <property type="entry name" value="LCMT1"/>
</dbReference>
<dbReference type="Proteomes" id="UP000695022">
    <property type="component" value="Unplaced"/>
</dbReference>
<evidence type="ECO:0000313" key="3">
    <source>
        <dbReference type="RefSeq" id="XP_014667912.1"/>
    </source>
</evidence>
<dbReference type="SUPFAM" id="SSF53335">
    <property type="entry name" value="S-adenosyl-L-methionine-dependent methyltransferases"/>
    <property type="match status" value="1"/>
</dbReference>
<dbReference type="InterPro" id="IPR029063">
    <property type="entry name" value="SAM-dependent_MTases_sf"/>
</dbReference>
<protein>
    <submittedName>
        <fullName evidence="3">Leucine carboxyl methyltransferase 1-like</fullName>
    </submittedName>
</protein>
<dbReference type="Gene3D" id="3.40.50.150">
    <property type="entry name" value="Vaccinia Virus protein VP39"/>
    <property type="match status" value="1"/>
</dbReference>
<organism evidence="2 3">
    <name type="scientific">Priapulus caudatus</name>
    <name type="common">Priapulid worm</name>
    <dbReference type="NCBI Taxonomy" id="37621"/>
    <lineage>
        <taxon>Eukaryota</taxon>
        <taxon>Metazoa</taxon>
        <taxon>Ecdysozoa</taxon>
        <taxon>Scalidophora</taxon>
        <taxon>Priapulida</taxon>
        <taxon>Priapulimorpha</taxon>
        <taxon>Priapulimorphida</taxon>
        <taxon>Priapulidae</taxon>
        <taxon>Priapulus</taxon>
    </lineage>
</organism>
<evidence type="ECO:0000313" key="2">
    <source>
        <dbReference type="Proteomes" id="UP000695022"/>
    </source>
</evidence>
<accession>A0ABM1E6U1</accession>
<dbReference type="PANTHER" id="PTHR13600:SF33">
    <property type="entry name" value="LEUCINE CARBOXYL METHYLTRANSFERASE 1"/>
    <property type="match status" value="1"/>
</dbReference>
<evidence type="ECO:0000256" key="1">
    <source>
        <dbReference type="ARBA" id="ARBA00022691"/>
    </source>
</evidence>
<gene>
    <name evidence="3" type="primary">LOC106809361</name>
</gene>
<proteinExistence type="predicted"/>
<dbReference type="RefSeq" id="XP_014667912.1">
    <property type="nucleotide sequence ID" value="XM_014812426.1"/>
</dbReference>
<reference evidence="3" key="1">
    <citation type="submission" date="2025-08" db="UniProtKB">
        <authorList>
            <consortium name="RefSeq"/>
        </authorList>
    </citation>
    <scope>IDENTIFICATION</scope>
</reference>